<dbReference type="PROSITE" id="PS51257">
    <property type="entry name" value="PROKAR_LIPOPROTEIN"/>
    <property type="match status" value="1"/>
</dbReference>
<dbReference type="AlphaFoldDB" id="A0AAE6ZI06"/>
<accession>A0AAE6ZI06</accession>
<sequence>MRIVPFICVLALGAFLAVSCQQNSQPASQSASGPLSRITSPISIDTAKEYIQRFGEDRAKPMGIPVNPKSPLVVHSTDTRCIWFGIDELKMLLSEVEDSAKANGIRFYFATYDSVYSNTDIVQKEHWNRTTLILVSTRDTTIDGKPINADFYGDSKHKGLLRIGGIANHGEMCPPPPDCHATGAYLLQ</sequence>
<organism evidence="2 3">
    <name type="scientific">Chitinophaga oryzae</name>
    <dbReference type="NCBI Taxonomy" id="2725414"/>
    <lineage>
        <taxon>Bacteria</taxon>
        <taxon>Pseudomonadati</taxon>
        <taxon>Bacteroidota</taxon>
        <taxon>Chitinophagia</taxon>
        <taxon>Chitinophagales</taxon>
        <taxon>Chitinophagaceae</taxon>
        <taxon>Chitinophaga</taxon>
    </lineage>
</organism>
<evidence type="ECO:0000313" key="2">
    <source>
        <dbReference type="EMBL" id="QJB31804.1"/>
    </source>
</evidence>
<dbReference type="Proteomes" id="UP000502421">
    <property type="component" value="Chromosome"/>
</dbReference>
<reference evidence="3" key="1">
    <citation type="submission" date="2020-04" db="EMBL/GenBank/DDBJ databases">
        <authorList>
            <person name="Kittiwongwattana C."/>
        </authorList>
    </citation>
    <scope>NUCLEOTIDE SEQUENCE [LARGE SCALE GENOMIC DNA]</scope>
    <source>
        <strain evidence="3">1310</strain>
    </source>
</reference>
<dbReference type="KEGG" id="coy:HF329_10915"/>
<evidence type="ECO:0000313" key="3">
    <source>
        <dbReference type="Proteomes" id="UP000502421"/>
    </source>
</evidence>
<dbReference type="EMBL" id="CP051205">
    <property type="protein sequence ID" value="QJB31804.1"/>
    <property type="molecule type" value="Genomic_DNA"/>
</dbReference>
<feature type="chain" id="PRO_5042209745" evidence="1">
    <location>
        <begin position="25"/>
        <end position="188"/>
    </location>
</feature>
<evidence type="ECO:0000256" key="1">
    <source>
        <dbReference type="SAM" id="SignalP"/>
    </source>
</evidence>
<gene>
    <name evidence="2" type="ORF">HF329_10915</name>
</gene>
<name>A0AAE6ZI06_9BACT</name>
<feature type="signal peptide" evidence="1">
    <location>
        <begin position="1"/>
        <end position="24"/>
    </location>
</feature>
<keyword evidence="1" id="KW-0732">Signal</keyword>
<proteinExistence type="predicted"/>
<protein>
    <submittedName>
        <fullName evidence="2">Uncharacterized protein</fullName>
    </submittedName>
</protein>
<dbReference type="RefSeq" id="WP_168804061.1">
    <property type="nucleotide sequence ID" value="NZ_CP051205.1"/>
</dbReference>